<dbReference type="AlphaFoldDB" id="A0A2H3CPU3"/>
<gene>
    <name evidence="2" type="ORF">ARMGADRAFT_1018131</name>
</gene>
<dbReference type="Proteomes" id="UP000217790">
    <property type="component" value="Unassembled WGS sequence"/>
</dbReference>
<dbReference type="InParanoid" id="A0A2H3CPU3"/>
<accession>A0A2H3CPU3</accession>
<name>A0A2H3CPU3_ARMGA</name>
<protein>
    <submittedName>
        <fullName evidence="2">Uncharacterized protein</fullName>
    </submittedName>
</protein>
<sequence length="54" mass="5951">MALRALRVVCVLRVAAIFTFSSRTAIYSKKSPRLPFSPPYLGPVYSSRTSGFPS</sequence>
<evidence type="ECO:0000313" key="3">
    <source>
        <dbReference type="Proteomes" id="UP000217790"/>
    </source>
</evidence>
<proteinExistence type="predicted"/>
<dbReference type="EMBL" id="KZ293693">
    <property type="protein sequence ID" value="PBK85055.1"/>
    <property type="molecule type" value="Genomic_DNA"/>
</dbReference>
<keyword evidence="3" id="KW-1185">Reference proteome</keyword>
<organism evidence="2 3">
    <name type="scientific">Armillaria gallica</name>
    <name type="common">Bulbous honey fungus</name>
    <name type="synonym">Armillaria bulbosa</name>
    <dbReference type="NCBI Taxonomy" id="47427"/>
    <lineage>
        <taxon>Eukaryota</taxon>
        <taxon>Fungi</taxon>
        <taxon>Dikarya</taxon>
        <taxon>Basidiomycota</taxon>
        <taxon>Agaricomycotina</taxon>
        <taxon>Agaricomycetes</taxon>
        <taxon>Agaricomycetidae</taxon>
        <taxon>Agaricales</taxon>
        <taxon>Marasmiineae</taxon>
        <taxon>Physalacriaceae</taxon>
        <taxon>Armillaria</taxon>
    </lineage>
</organism>
<evidence type="ECO:0000256" key="1">
    <source>
        <dbReference type="SAM" id="MobiDB-lite"/>
    </source>
</evidence>
<reference evidence="3" key="1">
    <citation type="journal article" date="2017" name="Nat. Ecol. Evol.">
        <title>Genome expansion and lineage-specific genetic innovations in the forest pathogenic fungi Armillaria.</title>
        <authorList>
            <person name="Sipos G."/>
            <person name="Prasanna A.N."/>
            <person name="Walter M.C."/>
            <person name="O'Connor E."/>
            <person name="Balint B."/>
            <person name="Krizsan K."/>
            <person name="Kiss B."/>
            <person name="Hess J."/>
            <person name="Varga T."/>
            <person name="Slot J."/>
            <person name="Riley R."/>
            <person name="Boka B."/>
            <person name="Rigling D."/>
            <person name="Barry K."/>
            <person name="Lee J."/>
            <person name="Mihaltcheva S."/>
            <person name="LaButti K."/>
            <person name="Lipzen A."/>
            <person name="Waldron R."/>
            <person name="Moloney N.M."/>
            <person name="Sperisen C."/>
            <person name="Kredics L."/>
            <person name="Vagvoelgyi C."/>
            <person name="Patrignani A."/>
            <person name="Fitzpatrick D."/>
            <person name="Nagy I."/>
            <person name="Doyle S."/>
            <person name="Anderson J.B."/>
            <person name="Grigoriev I.V."/>
            <person name="Gueldener U."/>
            <person name="Muensterkoetter M."/>
            <person name="Nagy L.G."/>
        </authorList>
    </citation>
    <scope>NUCLEOTIDE SEQUENCE [LARGE SCALE GENOMIC DNA]</scope>
    <source>
        <strain evidence="3">Ar21-2</strain>
    </source>
</reference>
<dbReference type="OrthoDB" id="10589953at2759"/>
<evidence type="ECO:0000313" key="2">
    <source>
        <dbReference type="EMBL" id="PBK85055.1"/>
    </source>
</evidence>
<feature type="region of interest" description="Disordered" evidence="1">
    <location>
        <begin position="34"/>
        <end position="54"/>
    </location>
</feature>